<sequence>MYTFKLLLAFLPAVLAAPKSSPGDSDIVKGKYIVTLKPNVVVPELEDHLSWVSGIHTRSLHRREESGIEKVWGDHFKGYSGEFDKETIKEIKASDDVIAIEPVRKVELYQQTTIQQPAVWGLGSISHRTPNWQEYPYDVSAGLGMWAYVIDTGINTNHTEFEGRAHLGYNAMPGTLFVDVNGHGTHCAATIAGKIYGVSKQSNLMAVKVFHSGGSTTDVVLDGFEWAVTNITLTPGRTQRSVISMSLGQSRSEAFNAAIEAAYRAGVLTVVAAGNSNADARDFSPASAPRAITVGAVDIRNSRPSFSNYGPVVDVFAAGVGVKSAWIGSNSAENTISGTSMACPHVAGLALYLRGKEALTTPASVAERIKNLATTGVVGNAGLGSPNLLAYNGIA</sequence>
<dbReference type="Proteomes" id="UP000635477">
    <property type="component" value="Unassembled WGS sequence"/>
</dbReference>
<dbReference type="Pfam" id="PF05922">
    <property type="entry name" value="Inhibitor_I9"/>
    <property type="match status" value="1"/>
</dbReference>
<evidence type="ECO:0000256" key="7">
    <source>
        <dbReference type="RuleBase" id="RU003355"/>
    </source>
</evidence>
<feature type="active site" description="Charge relay system" evidence="6">
    <location>
        <position position="183"/>
    </location>
</feature>
<dbReference type="InterPro" id="IPR023827">
    <property type="entry name" value="Peptidase_S8_Asp-AS"/>
</dbReference>
<comment type="caution">
    <text evidence="11">The sequence shown here is derived from an EMBL/GenBank/DDBJ whole genome shotgun (WGS) entry which is preliminary data.</text>
</comment>
<reference evidence="11" key="1">
    <citation type="journal article" date="2020" name="BMC Genomics">
        <title>Correction to: Identification and distribution of gene clusters required for synthesis of sphingolipid metabolism inhibitors in diverse species of the filamentous fungus Fusarium.</title>
        <authorList>
            <person name="Kim H.S."/>
            <person name="Lohmar J.M."/>
            <person name="Busman M."/>
            <person name="Brown D.W."/>
            <person name="Naumann T.A."/>
            <person name="Divon H.H."/>
            <person name="Lysoe E."/>
            <person name="Uhlig S."/>
            <person name="Proctor R.H."/>
        </authorList>
    </citation>
    <scope>NUCLEOTIDE SEQUENCE</scope>
    <source>
        <strain evidence="11">NRRL 22465</strain>
    </source>
</reference>
<dbReference type="PROSITE" id="PS00136">
    <property type="entry name" value="SUBTILASE_ASP"/>
    <property type="match status" value="1"/>
</dbReference>
<evidence type="ECO:0000256" key="6">
    <source>
        <dbReference type="PROSITE-ProRule" id="PRU01240"/>
    </source>
</evidence>
<accession>A0A8H4UJR0</accession>
<evidence type="ECO:0008006" key="13">
    <source>
        <dbReference type="Google" id="ProtNLM"/>
    </source>
</evidence>
<dbReference type="InterPro" id="IPR034193">
    <property type="entry name" value="PCSK9_ProteinaseK-like"/>
</dbReference>
<dbReference type="SUPFAM" id="SSF52743">
    <property type="entry name" value="Subtilisin-like"/>
    <property type="match status" value="1"/>
</dbReference>
<evidence type="ECO:0000256" key="1">
    <source>
        <dbReference type="ARBA" id="ARBA00011073"/>
    </source>
</evidence>
<evidence type="ECO:0000313" key="12">
    <source>
        <dbReference type="Proteomes" id="UP000635477"/>
    </source>
</evidence>
<comment type="similarity">
    <text evidence="1 6 7">Belongs to the peptidase S8 family.</text>
</comment>
<protein>
    <recommendedName>
        <fullName evidence="13">Alkaline proteinase</fullName>
    </recommendedName>
</protein>
<dbReference type="EMBL" id="JABEYC010000424">
    <property type="protein sequence ID" value="KAF4977661.1"/>
    <property type="molecule type" value="Genomic_DNA"/>
</dbReference>
<dbReference type="InterPro" id="IPR023828">
    <property type="entry name" value="Peptidase_S8_Ser-AS"/>
</dbReference>
<evidence type="ECO:0000256" key="3">
    <source>
        <dbReference type="ARBA" id="ARBA00022729"/>
    </source>
</evidence>
<dbReference type="PRINTS" id="PR00723">
    <property type="entry name" value="SUBTILISIN"/>
</dbReference>
<dbReference type="PROSITE" id="PS00138">
    <property type="entry name" value="SUBTILASE_SER"/>
    <property type="match status" value="1"/>
</dbReference>
<keyword evidence="12" id="KW-1185">Reference proteome</keyword>
<dbReference type="PANTHER" id="PTHR43806:SF58">
    <property type="entry name" value="ALKALINE PROTEASE 1-RELATED"/>
    <property type="match status" value="1"/>
</dbReference>
<dbReference type="CDD" id="cd04077">
    <property type="entry name" value="Peptidases_S8_PCSK9_ProteinaseK_like"/>
    <property type="match status" value="1"/>
</dbReference>
<feature type="chain" id="PRO_5034801032" description="Alkaline proteinase" evidence="8">
    <location>
        <begin position="17"/>
        <end position="395"/>
    </location>
</feature>
<dbReference type="Pfam" id="PF00082">
    <property type="entry name" value="Peptidase_S8"/>
    <property type="match status" value="1"/>
</dbReference>
<evidence type="ECO:0000256" key="2">
    <source>
        <dbReference type="ARBA" id="ARBA00022670"/>
    </source>
</evidence>
<keyword evidence="3 8" id="KW-0732">Signal</keyword>
<evidence type="ECO:0000259" key="9">
    <source>
        <dbReference type="Pfam" id="PF00082"/>
    </source>
</evidence>
<gene>
    <name evidence="11" type="ORF">FZEAL_5851</name>
</gene>
<dbReference type="Gene3D" id="3.40.50.200">
    <property type="entry name" value="Peptidase S8/S53 domain"/>
    <property type="match status" value="1"/>
</dbReference>
<dbReference type="PANTHER" id="PTHR43806">
    <property type="entry name" value="PEPTIDASE S8"/>
    <property type="match status" value="1"/>
</dbReference>
<feature type="signal peptide" evidence="8">
    <location>
        <begin position="1"/>
        <end position="16"/>
    </location>
</feature>
<feature type="active site" description="Charge relay system" evidence="6">
    <location>
        <position position="340"/>
    </location>
</feature>
<dbReference type="AlphaFoldDB" id="A0A8H4UJR0"/>
<proteinExistence type="inferred from homology"/>
<dbReference type="GO" id="GO:0005576">
    <property type="term" value="C:extracellular region"/>
    <property type="evidence" value="ECO:0007669"/>
    <property type="project" value="UniProtKB-ARBA"/>
</dbReference>
<dbReference type="InterPro" id="IPR050131">
    <property type="entry name" value="Peptidase_S8_subtilisin-like"/>
</dbReference>
<organism evidence="11 12">
    <name type="scientific">Fusarium zealandicum</name>
    <dbReference type="NCBI Taxonomy" id="1053134"/>
    <lineage>
        <taxon>Eukaryota</taxon>
        <taxon>Fungi</taxon>
        <taxon>Dikarya</taxon>
        <taxon>Ascomycota</taxon>
        <taxon>Pezizomycotina</taxon>
        <taxon>Sordariomycetes</taxon>
        <taxon>Hypocreomycetidae</taxon>
        <taxon>Hypocreales</taxon>
        <taxon>Nectriaceae</taxon>
        <taxon>Fusarium</taxon>
        <taxon>Fusarium staphyleae species complex</taxon>
    </lineage>
</organism>
<feature type="active site" description="Charge relay system" evidence="6">
    <location>
        <position position="151"/>
    </location>
</feature>
<dbReference type="InterPro" id="IPR000209">
    <property type="entry name" value="Peptidase_S8/S53_dom"/>
</dbReference>
<evidence type="ECO:0000256" key="5">
    <source>
        <dbReference type="ARBA" id="ARBA00022825"/>
    </source>
</evidence>
<dbReference type="GO" id="GO:0004252">
    <property type="term" value="F:serine-type endopeptidase activity"/>
    <property type="evidence" value="ECO:0007669"/>
    <property type="project" value="UniProtKB-UniRule"/>
</dbReference>
<evidence type="ECO:0000256" key="8">
    <source>
        <dbReference type="SAM" id="SignalP"/>
    </source>
</evidence>
<dbReference type="InterPro" id="IPR010259">
    <property type="entry name" value="S8pro/Inhibitor_I9"/>
</dbReference>
<evidence type="ECO:0000313" key="11">
    <source>
        <dbReference type="EMBL" id="KAF4977661.1"/>
    </source>
</evidence>
<keyword evidence="4 6" id="KW-0378">Hydrolase</keyword>
<reference evidence="11" key="2">
    <citation type="submission" date="2020-05" db="EMBL/GenBank/DDBJ databases">
        <authorList>
            <person name="Kim H.-S."/>
            <person name="Proctor R.H."/>
            <person name="Brown D.W."/>
        </authorList>
    </citation>
    <scope>NUCLEOTIDE SEQUENCE</scope>
    <source>
        <strain evidence="11">NRRL 22465</strain>
    </source>
</reference>
<evidence type="ECO:0000259" key="10">
    <source>
        <dbReference type="Pfam" id="PF05922"/>
    </source>
</evidence>
<dbReference type="SUPFAM" id="SSF54897">
    <property type="entry name" value="Protease propeptides/inhibitors"/>
    <property type="match status" value="1"/>
</dbReference>
<feature type="domain" description="Inhibitor I9" evidence="10">
    <location>
        <begin position="31"/>
        <end position="108"/>
    </location>
</feature>
<dbReference type="Gene3D" id="3.30.70.80">
    <property type="entry name" value="Peptidase S8 propeptide/proteinase inhibitor I9"/>
    <property type="match status" value="1"/>
</dbReference>
<dbReference type="GO" id="GO:0006508">
    <property type="term" value="P:proteolysis"/>
    <property type="evidence" value="ECO:0007669"/>
    <property type="project" value="UniProtKB-KW"/>
</dbReference>
<dbReference type="InterPro" id="IPR036852">
    <property type="entry name" value="Peptidase_S8/S53_dom_sf"/>
</dbReference>
<evidence type="ECO:0000256" key="4">
    <source>
        <dbReference type="ARBA" id="ARBA00022801"/>
    </source>
</evidence>
<dbReference type="PROSITE" id="PS51892">
    <property type="entry name" value="SUBTILASE"/>
    <property type="match status" value="1"/>
</dbReference>
<feature type="domain" description="Peptidase S8/S53" evidence="9">
    <location>
        <begin position="149"/>
        <end position="376"/>
    </location>
</feature>
<dbReference type="InterPro" id="IPR037045">
    <property type="entry name" value="S8pro/Inhibitor_I9_sf"/>
</dbReference>
<dbReference type="OrthoDB" id="206201at2759"/>
<keyword evidence="5 6" id="KW-0720">Serine protease</keyword>
<keyword evidence="2 6" id="KW-0645">Protease</keyword>
<name>A0A8H4UJR0_9HYPO</name>
<dbReference type="InterPro" id="IPR015500">
    <property type="entry name" value="Peptidase_S8_subtilisin-rel"/>
</dbReference>
<dbReference type="FunFam" id="3.40.50.200:FF:000014">
    <property type="entry name" value="Proteinase K"/>
    <property type="match status" value="1"/>
</dbReference>